<dbReference type="OrthoDB" id="9800445at2"/>
<protein>
    <submittedName>
        <fullName evidence="3">Indolepyruvate ferredoxin oxidoreductase, beta subunit</fullName>
    </submittedName>
</protein>
<dbReference type="Pfam" id="PF01558">
    <property type="entry name" value="POR"/>
    <property type="match status" value="1"/>
</dbReference>
<dbReference type="Gene3D" id="3.40.920.10">
    <property type="entry name" value="Pyruvate-ferredoxin oxidoreductase, PFOR, domain III"/>
    <property type="match status" value="1"/>
</dbReference>
<dbReference type="PANTHER" id="PTHR43854">
    <property type="entry name" value="INDOLEPYRUVATE OXIDOREDUCTASE SUBUNIT IORB"/>
    <property type="match status" value="1"/>
</dbReference>
<sequence>MNTLRIYIVGVGGQGNVLASKMIGEAALSMGVPVLMSETHGMAQRGGVVESTVVLGGAQSPTISDNCADILLAFEPMEAVRALSKANADTIVITNTAPVVPFIPGGSAAYPPVDDLLACLRAKVGRVIAFDARKESLEAGNPLGLNMVMLGALYGAADMPLTKESQMEAIRKNGKPAFVESNLNCFERGFKAASEETAKD</sequence>
<evidence type="ECO:0000256" key="1">
    <source>
        <dbReference type="ARBA" id="ARBA00023002"/>
    </source>
</evidence>
<reference evidence="3 4" key="1">
    <citation type="submission" date="2010-10" db="EMBL/GenBank/DDBJ databases">
        <authorList>
            <consortium name="The Broad Institute Genome Sequencing Platform"/>
            <person name="Ward D."/>
            <person name="Earl A."/>
            <person name="Feldgarden M."/>
            <person name="Young S.K."/>
            <person name="Gargeya S."/>
            <person name="Zeng Q."/>
            <person name="Alvarado L."/>
            <person name="Berlin A."/>
            <person name="Bochicchio J."/>
            <person name="Chapman S.B."/>
            <person name="Chen Z."/>
            <person name="Freedman E."/>
            <person name="Gellesch M."/>
            <person name="Goldberg J."/>
            <person name="Griggs A."/>
            <person name="Gujja S."/>
            <person name="Heilman E."/>
            <person name="Heiman D."/>
            <person name="Howarth C."/>
            <person name="Mehta T."/>
            <person name="Neiman D."/>
            <person name="Pearson M."/>
            <person name="Roberts A."/>
            <person name="Saif S."/>
            <person name="Shea T."/>
            <person name="Shenoy N."/>
            <person name="Sisk P."/>
            <person name="Stolte C."/>
            <person name="Sykes S."/>
            <person name="White J."/>
            <person name="Yandava C."/>
            <person name="Allen-Vercoe E."/>
            <person name="Sibley C."/>
            <person name="Ambrose C.E."/>
            <person name="Strauss J."/>
            <person name="Daigneault M."/>
            <person name="Haas B."/>
            <person name="Nusbaum C."/>
            <person name="Birren B."/>
        </authorList>
    </citation>
    <scope>NUCLEOTIDE SEQUENCE [LARGE SCALE GENOMIC DNA]</scope>
    <source>
        <strain evidence="3 4">3_1_6</strain>
    </source>
</reference>
<dbReference type="STRING" id="563192.HMPREF0179_01218"/>
<dbReference type="PANTHER" id="PTHR43854:SF1">
    <property type="entry name" value="INDOLEPYRUVATE OXIDOREDUCTASE SUBUNIT IORB"/>
    <property type="match status" value="1"/>
</dbReference>
<name>E5Y4V5_BILW3</name>
<evidence type="ECO:0000313" key="3">
    <source>
        <dbReference type="EMBL" id="EFV44988.1"/>
    </source>
</evidence>
<keyword evidence="3" id="KW-0670">Pyruvate</keyword>
<organism evidence="3 4">
    <name type="scientific">Bilophila wadsworthia (strain 3_1_6)</name>
    <dbReference type="NCBI Taxonomy" id="563192"/>
    <lineage>
        <taxon>Bacteria</taxon>
        <taxon>Pseudomonadati</taxon>
        <taxon>Thermodesulfobacteriota</taxon>
        <taxon>Desulfovibrionia</taxon>
        <taxon>Desulfovibrionales</taxon>
        <taxon>Desulfovibrionaceae</taxon>
        <taxon>Bilophila</taxon>
    </lineage>
</organism>
<dbReference type="Proteomes" id="UP000006034">
    <property type="component" value="Unassembled WGS sequence"/>
</dbReference>
<dbReference type="GO" id="GO:0016903">
    <property type="term" value="F:oxidoreductase activity, acting on the aldehyde or oxo group of donors"/>
    <property type="evidence" value="ECO:0007669"/>
    <property type="project" value="InterPro"/>
</dbReference>
<keyword evidence="1" id="KW-0560">Oxidoreductase</keyword>
<dbReference type="InterPro" id="IPR019752">
    <property type="entry name" value="Pyrv/ketoisovalerate_OxRed_cat"/>
</dbReference>
<evidence type="ECO:0000259" key="2">
    <source>
        <dbReference type="Pfam" id="PF01558"/>
    </source>
</evidence>
<gene>
    <name evidence="3" type="ORF">HMPREF0179_01218</name>
</gene>
<dbReference type="RefSeq" id="WP_005026179.1">
    <property type="nucleotide sequence ID" value="NZ_KE150238.1"/>
</dbReference>
<dbReference type="EMBL" id="ADCP02000001">
    <property type="protein sequence ID" value="EFV44988.1"/>
    <property type="molecule type" value="Genomic_DNA"/>
</dbReference>
<dbReference type="AlphaFoldDB" id="E5Y4V5"/>
<keyword evidence="4" id="KW-1185">Reference proteome</keyword>
<comment type="caution">
    <text evidence="3">The sequence shown here is derived from an EMBL/GenBank/DDBJ whole genome shotgun (WGS) entry which is preliminary data.</text>
</comment>
<dbReference type="HOGENOM" id="CLU_087284_1_1_7"/>
<evidence type="ECO:0000313" key="4">
    <source>
        <dbReference type="Proteomes" id="UP000006034"/>
    </source>
</evidence>
<dbReference type="eggNOG" id="COG1014">
    <property type="taxonomic scope" value="Bacteria"/>
</dbReference>
<dbReference type="SUPFAM" id="SSF53323">
    <property type="entry name" value="Pyruvate-ferredoxin oxidoreductase, PFOR, domain III"/>
    <property type="match status" value="1"/>
</dbReference>
<reference evidence="3 4" key="2">
    <citation type="submission" date="2013-04" db="EMBL/GenBank/DDBJ databases">
        <title>The Genome Sequence of Bilophila wadsworthia 3_1_6.</title>
        <authorList>
            <consortium name="The Broad Institute Genomics Platform"/>
            <person name="Earl A."/>
            <person name="Ward D."/>
            <person name="Feldgarden M."/>
            <person name="Gevers D."/>
            <person name="Sibley C."/>
            <person name="Strauss J."/>
            <person name="Allen-Vercoe E."/>
            <person name="Walker B."/>
            <person name="Young S."/>
            <person name="Zeng Q."/>
            <person name="Gargeya S."/>
            <person name="Fitzgerald M."/>
            <person name="Haas B."/>
            <person name="Abouelleil A."/>
            <person name="Allen A.W."/>
            <person name="Alvarado L."/>
            <person name="Arachchi H.M."/>
            <person name="Berlin A.M."/>
            <person name="Chapman S.B."/>
            <person name="Gainer-Dewar J."/>
            <person name="Goldberg J."/>
            <person name="Griggs A."/>
            <person name="Gujja S."/>
            <person name="Hansen M."/>
            <person name="Howarth C."/>
            <person name="Imamovic A."/>
            <person name="Ireland A."/>
            <person name="Larimer J."/>
            <person name="McCowan C."/>
            <person name="Murphy C."/>
            <person name="Pearson M."/>
            <person name="Poon T.W."/>
            <person name="Priest M."/>
            <person name="Roberts A."/>
            <person name="Saif S."/>
            <person name="Shea T."/>
            <person name="Sisk P."/>
            <person name="Sykes S."/>
            <person name="Wortman J."/>
            <person name="Nusbaum C."/>
            <person name="Birren B."/>
        </authorList>
    </citation>
    <scope>NUCLEOTIDE SEQUENCE [LARGE SCALE GENOMIC DNA]</scope>
    <source>
        <strain evidence="3 4">3_1_6</strain>
    </source>
</reference>
<dbReference type="GeneID" id="78086350"/>
<dbReference type="InterPro" id="IPR002869">
    <property type="entry name" value="Pyrv_flavodox_OxRed_cen"/>
</dbReference>
<dbReference type="InterPro" id="IPR052198">
    <property type="entry name" value="IorB_Oxidoreductase"/>
</dbReference>
<proteinExistence type="predicted"/>
<feature type="domain" description="Pyruvate/ketoisovalerate oxidoreductase catalytic" evidence="2">
    <location>
        <begin position="12"/>
        <end position="190"/>
    </location>
</feature>
<accession>E5Y4V5</accession>